<feature type="transmembrane region" description="Helical" evidence="1">
    <location>
        <begin position="6"/>
        <end position="27"/>
    </location>
</feature>
<gene>
    <name evidence="2" type="ORF">ACFPTO_17145</name>
</gene>
<reference evidence="3" key="1">
    <citation type="journal article" date="2019" name="Int. J. Syst. Evol. Microbiol.">
        <title>The Global Catalogue of Microorganisms (GCM) 10K type strain sequencing project: providing services to taxonomists for standard genome sequencing and annotation.</title>
        <authorList>
            <consortium name="The Broad Institute Genomics Platform"/>
            <consortium name="The Broad Institute Genome Sequencing Center for Infectious Disease"/>
            <person name="Wu L."/>
            <person name="Ma J."/>
        </authorList>
    </citation>
    <scope>NUCLEOTIDE SEQUENCE [LARGE SCALE GENOMIC DNA]</scope>
    <source>
        <strain evidence="3">CCUG 56042</strain>
    </source>
</reference>
<dbReference type="RefSeq" id="WP_377713020.1">
    <property type="nucleotide sequence ID" value="NZ_JBHSMP010000020.1"/>
</dbReference>
<keyword evidence="3" id="KW-1185">Reference proteome</keyword>
<keyword evidence="1" id="KW-0812">Transmembrane</keyword>
<proteinExistence type="predicted"/>
<sequence length="43" mass="4940">MSETWLGLIIGGSALGIGFFMVIVHYHHERIRAGMLRNLNHYK</sequence>
<evidence type="ECO:0000256" key="1">
    <source>
        <dbReference type="SAM" id="Phobius"/>
    </source>
</evidence>
<accession>A0ABW0JBK8</accession>
<dbReference type="EMBL" id="JBHSMP010000020">
    <property type="protein sequence ID" value="MFC5430512.1"/>
    <property type="molecule type" value="Genomic_DNA"/>
</dbReference>
<evidence type="ECO:0000313" key="2">
    <source>
        <dbReference type="EMBL" id="MFC5430512.1"/>
    </source>
</evidence>
<dbReference type="Proteomes" id="UP001596103">
    <property type="component" value="Unassembled WGS sequence"/>
</dbReference>
<keyword evidence="1" id="KW-0472">Membrane</keyword>
<keyword evidence="1" id="KW-1133">Transmembrane helix</keyword>
<organism evidence="2 3">
    <name type="scientific">Paraburkholderia denitrificans</name>
    <dbReference type="NCBI Taxonomy" id="694025"/>
    <lineage>
        <taxon>Bacteria</taxon>
        <taxon>Pseudomonadati</taxon>
        <taxon>Pseudomonadota</taxon>
        <taxon>Betaproteobacteria</taxon>
        <taxon>Burkholderiales</taxon>
        <taxon>Burkholderiaceae</taxon>
        <taxon>Paraburkholderia</taxon>
    </lineage>
</organism>
<evidence type="ECO:0000313" key="3">
    <source>
        <dbReference type="Proteomes" id="UP001596103"/>
    </source>
</evidence>
<protein>
    <submittedName>
        <fullName evidence="2">Uncharacterized protein</fullName>
    </submittedName>
</protein>
<name>A0ABW0JBK8_9BURK</name>
<comment type="caution">
    <text evidence="2">The sequence shown here is derived from an EMBL/GenBank/DDBJ whole genome shotgun (WGS) entry which is preliminary data.</text>
</comment>